<proteinExistence type="predicted"/>
<reference evidence="1" key="1">
    <citation type="journal article" date="2014" name="Front. Microbiol.">
        <title>High frequency of phylogenetically diverse reductive dehalogenase-homologous genes in deep subseafloor sedimentary metagenomes.</title>
        <authorList>
            <person name="Kawai M."/>
            <person name="Futagami T."/>
            <person name="Toyoda A."/>
            <person name="Takaki Y."/>
            <person name="Nishi S."/>
            <person name="Hori S."/>
            <person name="Arai W."/>
            <person name="Tsubouchi T."/>
            <person name="Morono Y."/>
            <person name="Uchiyama I."/>
            <person name="Ito T."/>
            <person name="Fujiyama A."/>
            <person name="Inagaki F."/>
            <person name="Takami H."/>
        </authorList>
    </citation>
    <scope>NUCLEOTIDE SEQUENCE</scope>
    <source>
        <strain evidence="1">Expedition CK06-06</strain>
    </source>
</reference>
<dbReference type="EMBL" id="BART01038230">
    <property type="protein sequence ID" value="GAH15354.1"/>
    <property type="molecule type" value="Genomic_DNA"/>
</dbReference>
<feature type="non-terminal residue" evidence="1">
    <location>
        <position position="1"/>
    </location>
</feature>
<protein>
    <submittedName>
        <fullName evidence="1">Uncharacterized protein</fullName>
    </submittedName>
</protein>
<name>X1EDX3_9ZZZZ</name>
<sequence>KLISRYGFRVDEKILKHDGRPFSLEELEKKLNELKV</sequence>
<accession>X1EDX3</accession>
<gene>
    <name evidence="1" type="ORF">S01H4_63524</name>
</gene>
<evidence type="ECO:0000313" key="1">
    <source>
        <dbReference type="EMBL" id="GAH15354.1"/>
    </source>
</evidence>
<comment type="caution">
    <text evidence="1">The sequence shown here is derived from an EMBL/GenBank/DDBJ whole genome shotgun (WGS) entry which is preliminary data.</text>
</comment>
<dbReference type="AlphaFoldDB" id="X1EDX3"/>
<organism evidence="1">
    <name type="scientific">marine sediment metagenome</name>
    <dbReference type="NCBI Taxonomy" id="412755"/>
    <lineage>
        <taxon>unclassified sequences</taxon>
        <taxon>metagenomes</taxon>
        <taxon>ecological metagenomes</taxon>
    </lineage>
</organism>